<dbReference type="EMBL" id="JNOC01000017">
    <property type="protein sequence ID" value="KPH56108.1"/>
    <property type="molecule type" value="Genomic_DNA"/>
</dbReference>
<organism evidence="3 5">
    <name type="scientific">Helicobacter pullorum</name>
    <dbReference type="NCBI Taxonomy" id="35818"/>
    <lineage>
        <taxon>Bacteria</taxon>
        <taxon>Pseudomonadati</taxon>
        <taxon>Campylobacterota</taxon>
        <taxon>Epsilonproteobacteria</taxon>
        <taxon>Campylobacterales</taxon>
        <taxon>Helicobacteraceae</taxon>
        <taxon>Helicobacter</taxon>
    </lineage>
</organism>
<dbReference type="OrthoDB" id="5357560at2"/>
<dbReference type="PATRIC" id="fig|35818.11.peg.677"/>
<dbReference type="CDD" id="cd07197">
    <property type="entry name" value="nitrilase"/>
    <property type="match status" value="1"/>
</dbReference>
<evidence type="ECO:0000313" key="3">
    <source>
        <dbReference type="EMBL" id="KPH56108.1"/>
    </source>
</evidence>
<dbReference type="AlphaFoldDB" id="A0A0N0LTM1"/>
<reference evidence="4 6" key="2">
    <citation type="submission" date="2018-06" db="EMBL/GenBank/DDBJ databases">
        <authorList>
            <consortium name="Pathogen Informatics"/>
            <person name="Doyle S."/>
        </authorList>
    </citation>
    <scope>NUCLEOTIDE SEQUENCE [LARGE SCALE GENOMIC DNA]</scope>
    <source>
        <strain evidence="4 6">NCTC13156</strain>
    </source>
</reference>
<proteinExistence type="predicted"/>
<evidence type="ECO:0000313" key="6">
    <source>
        <dbReference type="Proteomes" id="UP000255269"/>
    </source>
</evidence>
<accession>A0A0N0LTM1</accession>
<dbReference type="PANTHER" id="PTHR43674">
    <property type="entry name" value="NITRILASE C965.09-RELATED"/>
    <property type="match status" value="1"/>
</dbReference>
<dbReference type="PROSITE" id="PS50263">
    <property type="entry name" value="CN_HYDROLASE"/>
    <property type="match status" value="1"/>
</dbReference>
<keyword evidence="1 4" id="KW-0378">Hydrolase</keyword>
<feature type="domain" description="CN hydrolase" evidence="2">
    <location>
        <begin position="1"/>
        <end position="245"/>
    </location>
</feature>
<dbReference type="GO" id="GO:0033388">
    <property type="term" value="P:putrescine biosynthetic process from arginine"/>
    <property type="evidence" value="ECO:0007669"/>
    <property type="project" value="TreeGrafter"/>
</dbReference>
<dbReference type="Pfam" id="PF00795">
    <property type="entry name" value="CN_hydrolase"/>
    <property type="match status" value="1"/>
</dbReference>
<protein>
    <submittedName>
        <fullName evidence="4">Carbon-nitrogen hydrolase</fullName>
    </submittedName>
</protein>
<dbReference type="SUPFAM" id="SSF56317">
    <property type="entry name" value="Carbon-nitrogen hydrolase"/>
    <property type="match status" value="1"/>
</dbReference>
<dbReference type="EMBL" id="UGJF01000001">
    <property type="protein sequence ID" value="STQ87770.1"/>
    <property type="molecule type" value="Genomic_DNA"/>
</dbReference>
<dbReference type="Gene3D" id="3.60.110.10">
    <property type="entry name" value="Carbon-nitrogen hydrolase"/>
    <property type="match status" value="1"/>
</dbReference>
<dbReference type="InterPro" id="IPR003010">
    <property type="entry name" value="C-N_Hydrolase"/>
</dbReference>
<evidence type="ECO:0000259" key="2">
    <source>
        <dbReference type="PROSITE" id="PS50263"/>
    </source>
</evidence>
<evidence type="ECO:0000313" key="5">
    <source>
        <dbReference type="Proteomes" id="UP000037997"/>
    </source>
</evidence>
<dbReference type="Proteomes" id="UP000037997">
    <property type="component" value="Unassembled WGS sequence"/>
</dbReference>
<name>A0A0N0LTM1_9HELI</name>
<sequence>MKIATLQLSSPKMQREIKTYLDIALEQKVKIVLFGEYFFNPFFKVIERDKKNQLILKLKKESENLMQISNEYPMIFVAPLLETVAGKIYKSMAIINKGKALQYRAQRLMPYEHWNEAKFFANTLSKNIKTPPIFSVGGFKFSVLFGYELHFDEFWLKFKQNNVDCILLASASTFDSSLRWRNIIKMRAFLNSSYILRANRIGQYQDEVTNTLWNFYGDSLLVNPNGEVEDCLGDREELLIANLDKKYLKEIKECWKFR</sequence>
<dbReference type="GO" id="GO:0050126">
    <property type="term" value="F:N-carbamoylputrescine amidase activity"/>
    <property type="evidence" value="ECO:0007669"/>
    <property type="project" value="TreeGrafter"/>
</dbReference>
<dbReference type="Proteomes" id="UP000255269">
    <property type="component" value="Unassembled WGS sequence"/>
</dbReference>
<gene>
    <name evidence="3" type="ORF">HPU229334_03430</name>
    <name evidence="4" type="ORF">NCTC13156_00590</name>
</gene>
<dbReference type="PANTHER" id="PTHR43674:SF2">
    <property type="entry name" value="BETA-UREIDOPROPIONASE"/>
    <property type="match status" value="1"/>
</dbReference>
<dbReference type="InterPro" id="IPR036526">
    <property type="entry name" value="C-N_Hydrolase_sf"/>
</dbReference>
<reference evidence="3 5" key="1">
    <citation type="submission" date="2014-06" db="EMBL/GenBank/DDBJ databases">
        <title>Helicobacter pullorum isolates in fresh chicken meat - phenotypic and genotypic features.</title>
        <authorList>
            <person name="Borges V."/>
            <person name="Santos A."/>
            <person name="Correia C.B."/>
            <person name="Saraiva M."/>
            <person name="Menard A."/>
            <person name="Vieira L."/>
            <person name="Sampaio D.A."/>
            <person name="Gomes J.P."/>
            <person name="Oleastro M."/>
        </authorList>
    </citation>
    <scope>NUCLEOTIDE SEQUENCE [LARGE SCALE GENOMIC DNA]</scope>
    <source>
        <strain evidence="3 5">229334/12</strain>
    </source>
</reference>
<dbReference type="InterPro" id="IPR050345">
    <property type="entry name" value="Aliph_Amidase/BUP"/>
</dbReference>
<evidence type="ECO:0000313" key="4">
    <source>
        <dbReference type="EMBL" id="STQ87770.1"/>
    </source>
</evidence>
<evidence type="ECO:0000256" key="1">
    <source>
        <dbReference type="ARBA" id="ARBA00022801"/>
    </source>
</evidence>
<dbReference type="STRING" id="35818.HPU229336_08900"/>
<dbReference type="RefSeq" id="WP_005020986.1">
    <property type="nucleotide sequence ID" value="NZ_CABKNZ010000044.1"/>
</dbReference>